<gene>
    <name evidence="1" type="ORF">WJX72_009999</name>
</gene>
<dbReference type="InterPro" id="IPR005358">
    <property type="entry name" value="Puta_zinc/iron-chelating_dom"/>
</dbReference>
<dbReference type="PANTHER" id="PTHR35866">
    <property type="entry name" value="PUTATIVE-RELATED"/>
    <property type="match status" value="1"/>
</dbReference>
<evidence type="ECO:0008006" key="3">
    <source>
        <dbReference type="Google" id="ProtNLM"/>
    </source>
</evidence>
<organism evidence="1 2">
    <name type="scientific">[Myrmecia] bisecta</name>
    <dbReference type="NCBI Taxonomy" id="41462"/>
    <lineage>
        <taxon>Eukaryota</taxon>
        <taxon>Viridiplantae</taxon>
        <taxon>Chlorophyta</taxon>
        <taxon>core chlorophytes</taxon>
        <taxon>Trebouxiophyceae</taxon>
        <taxon>Trebouxiales</taxon>
        <taxon>Trebouxiaceae</taxon>
        <taxon>Myrmecia</taxon>
    </lineage>
</organism>
<proteinExistence type="predicted"/>
<dbReference type="PANTHER" id="PTHR35866:SF1">
    <property type="entry name" value="YKGJ FAMILY CYSTEINE CLUSTER PROTEIN"/>
    <property type="match status" value="1"/>
</dbReference>
<comment type="caution">
    <text evidence="1">The sequence shown here is derived from an EMBL/GenBank/DDBJ whole genome shotgun (WGS) entry which is preliminary data.</text>
</comment>
<protein>
    <recommendedName>
        <fullName evidence="3">YkgJ family cysteine cluster protein</fullName>
    </recommendedName>
</protein>
<sequence length="208" mass="22930">MFQQVGRPQQRAINTGVIAAIPSSVIRRSLKSKTCEVAKGQRTQVAGAGWTAIALPEVEERGPAGSDKIYETLVAGKRFTCTQCGKCCTGEGEVWATDAECEVIARHLGVRLADFYQRYTKKYSRKAGWRLLRYQPGAGKACIFLGPDNKCTIHSVRPKQCSTYPWWPELQSAGAWYAEAEHVCEGIDHPDAEEANAAERPRAGEGRQ</sequence>
<dbReference type="AlphaFoldDB" id="A0AAW1QG54"/>
<name>A0AAW1QG54_9CHLO</name>
<evidence type="ECO:0000313" key="2">
    <source>
        <dbReference type="Proteomes" id="UP001489004"/>
    </source>
</evidence>
<dbReference type="EMBL" id="JALJOR010000003">
    <property type="protein sequence ID" value="KAK9820405.1"/>
    <property type="molecule type" value="Genomic_DNA"/>
</dbReference>
<dbReference type="Pfam" id="PF03692">
    <property type="entry name" value="CxxCxxCC"/>
    <property type="match status" value="1"/>
</dbReference>
<keyword evidence="2" id="KW-1185">Reference proteome</keyword>
<dbReference type="Proteomes" id="UP001489004">
    <property type="component" value="Unassembled WGS sequence"/>
</dbReference>
<reference evidence="1 2" key="1">
    <citation type="journal article" date="2024" name="Nat. Commun.">
        <title>Phylogenomics reveals the evolutionary origins of lichenization in chlorophyte algae.</title>
        <authorList>
            <person name="Puginier C."/>
            <person name="Libourel C."/>
            <person name="Otte J."/>
            <person name="Skaloud P."/>
            <person name="Haon M."/>
            <person name="Grisel S."/>
            <person name="Petersen M."/>
            <person name="Berrin J.G."/>
            <person name="Delaux P.M."/>
            <person name="Dal Grande F."/>
            <person name="Keller J."/>
        </authorList>
    </citation>
    <scope>NUCLEOTIDE SEQUENCE [LARGE SCALE GENOMIC DNA]</scope>
    <source>
        <strain evidence="1 2">SAG 2043</strain>
    </source>
</reference>
<accession>A0AAW1QG54</accession>
<evidence type="ECO:0000313" key="1">
    <source>
        <dbReference type="EMBL" id="KAK9820405.1"/>
    </source>
</evidence>